<dbReference type="InterPro" id="IPR013783">
    <property type="entry name" value="Ig-like_fold"/>
</dbReference>
<dbReference type="InterPro" id="IPR002909">
    <property type="entry name" value="IPT_dom"/>
</dbReference>
<dbReference type="Pfam" id="PF13290">
    <property type="entry name" value="CHB_HEX_C_1"/>
    <property type="match status" value="1"/>
</dbReference>
<evidence type="ECO:0000259" key="1">
    <source>
        <dbReference type="Pfam" id="PF01833"/>
    </source>
</evidence>
<dbReference type="RefSeq" id="WP_318186604.1">
    <property type="nucleotide sequence ID" value="NZ_JACYFG010000013.1"/>
</dbReference>
<dbReference type="PROSITE" id="PS50012">
    <property type="entry name" value="RCC1_3"/>
    <property type="match status" value="7"/>
</dbReference>
<dbReference type="Gene3D" id="2.60.40.10">
    <property type="entry name" value="Immunoglobulins"/>
    <property type="match status" value="6"/>
</dbReference>
<dbReference type="InterPro" id="IPR009091">
    <property type="entry name" value="RCC1/BLIP-II"/>
</dbReference>
<dbReference type="Gene3D" id="3.90.1580.10">
    <property type="entry name" value="paralog of FGE (formylglycine-generating enzyme)"/>
    <property type="match status" value="1"/>
</dbReference>
<dbReference type="PANTHER" id="PTHR45982:SF1">
    <property type="entry name" value="REGULATOR OF CHROMOSOME CONDENSATION"/>
    <property type="match status" value="1"/>
</dbReference>
<dbReference type="InterPro" id="IPR051553">
    <property type="entry name" value="Ran_GTPase-activating"/>
</dbReference>
<dbReference type="GO" id="GO:0005737">
    <property type="term" value="C:cytoplasm"/>
    <property type="evidence" value="ECO:0007669"/>
    <property type="project" value="TreeGrafter"/>
</dbReference>
<feature type="domain" description="IPT/TIG" evidence="1">
    <location>
        <begin position="339"/>
        <end position="413"/>
    </location>
</feature>
<dbReference type="SUPFAM" id="SSF48726">
    <property type="entry name" value="Immunoglobulin"/>
    <property type="match status" value="1"/>
</dbReference>
<gene>
    <name evidence="6" type="ORF">IEN85_09850</name>
</gene>
<dbReference type="Gene3D" id="2.130.10.30">
    <property type="entry name" value="Regulator of chromosome condensation 1/beta-lactamase-inhibitor protein II"/>
    <property type="match status" value="5"/>
</dbReference>
<dbReference type="PANTHER" id="PTHR45982">
    <property type="entry name" value="REGULATOR OF CHROMOSOME CONDENSATION"/>
    <property type="match status" value="1"/>
</dbReference>
<dbReference type="InterPro" id="IPR016187">
    <property type="entry name" value="CTDL_fold"/>
</dbReference>
<dbReference type="SUPFAM" id="SSF56436">
    <property type="entry name" value="C-type lectin-like"/>
    <property type="match status" value="1"/>
</dbReference>
<dbReference type="Proteomes" id="UP000622317">
    <property type="component" value="Unassembled WGS sequence"/>
</dbReference>
<dbReference type="GO" id="GO:0005085">
    <property type="term" value="F:guanyl-nucleotide exchange factor activity"/>
    <property type="evidence" value="ECO:0007669"/>
    <property type="project" value="TreeGrafter"/>
</dbReference>
<evidence type="ECO:0000259" key="4">
    <source>
        <dbReference type="Pfam" id="PF13290"/>
    </source>
</evidence>
<name>A0A927F9S7_9BACT</name>
<dbReference type="InterPro" id="IPR005532">
    <property type="entry name" value="SUMF_dom"/>
</dbReference>
<dbReference type="Pfam" id="PF13004">
    <property type="entry name" value="BACON"/>
    <property type="match status" value="1"/>
</dbReference>
<protein>
    <submittedName>
        <fullName evidence="6">SUMF1/EgtB/PvdO family nonheme iron enzyme</fullName>
    </submittedName>
</protein>
<dbReference type="PRINTS" id="PR00633">
    <property type="entry name" value="RCCNDNSATION"/>
</dbReference>
<dbReference type="InterPro" id="IPR000408">
    <property type="entry name" value="Reg_chr_condens"/>
</dbReference>
<comment type="caution">
    <text evidence="6">The sequence shown here is derived from an EMBL/GenBank/DDBJ whole genome shotgun (WGS) entry which is preliminary data.</text>
</comment>
<dbReference type="Pfam" id="PF13540">
    <property type="entry name" value="RCC1_2"/>
    <property type="match status" value="1"/>
</dbReference>
<sequence length="3287" mass="352810">MLGELKVKSEIATLQVRDAPQNVEGWDLQMKGFNASSYVAPGGTIKVSKADVFNGSDIGKDYGDISYNLVLKNSSGSTVWSRSGALAGGVDAGQTRFFSSQVSNFPAPESEGVYTVEMQLLPSKDEDDSNNSASATVLVTSDDDLESSRVFPDENWDVVFRSDDPSTYTYNFNGKTFSIYDLDSSGVGLRRGSDGRQLSGKAGEYDCSYSECIYINSLWIVASNTVEAEVGFAKYEYGLIRFVGGNELIIPKGETGTLVIEARPVREYFDSSSIEIFGNDEVEDWEGGSRRSNSNRRIEIDFDIPNNETAGTRTANVFLDMNGKRVLESFRIRVLEDPPLITSVTPLVVSTGTVVTVDGNDFSSAGKLSLDGVELETLSWSSSTITFVVPSDAATGRLEVLANGLASNSVLLTVENVAVFSLLNDDGAVSSGEHEFGEIELGDSSSEKIFRLKNIGSSLMLLSGFSSPSEIGYSIESFGGEVLSNGQVSVAVGDYVRLRMTYTPNGVGSDSHTLTFGTNDSLNADVELNFSGTGVDTVAPNLEIVSPESSPFETLVSTLDILATYSDAAPITIRYSVDGGSFTEISGSQGILKIEGIELDVGSNQIVVEAEDGSGNRTTRSIEAVYTEPYFLNLSSSSETGGRVYGDGIYAPGTAVMVNASASEGYEFESWYENDQFVSSENSFSFLLSSDRSLEGVFSLNGTVPRNPVANAGADTVATDSDGDCYVSVDLDGSASVDPDDDIVSWTWLWSEAGEIKSVDGETAIAAMLIGPAEYELEEESGSNTVTLEVVDSNGNSSTDTIVVSFRHGVAESPVIEAEREGFPVSTTVTISHPSDSAVIYYTVDGYPPEADGILYEGPFEVSETMLVQAVAYVDCFVPSFASKSLTKRDDYLRLDVDHFEVGSDSQELEIEVESNFDWEVTADYDWITLNTPSGSGDGTLSISIEENGKLGPRKAEVTVSGAIIEILQSGVVESGYITEERFIFLESEEATDGGFVLDELEAWSAESLSPWLTVLSSEDSGIDGVRFEVEVNSSGELRIGQIEVNGEIYSVVQGQYGEFGFAYGPNEWGQLTGDGRTSTISEPVKVLDGVKRAYNSRGSTIALKSNGELWGISSEGFSPEGEFSSVQNEWILLRSSVRNIAGTETSYSSGSDRQFYFITDSDELYSISGNVFSYIDNDVRSVHPAWQGYYYIKNDNSLYGVDERNQSGKLGVGDRDPRLSPVFIASDVVDADLASYYGAFVKVDGTLWASGAGWSGVFPQELGWQDNFTPVQIGEGVVGVEGLGFQMLVKKADGGLYVFGNRNELFADLDQSQSRHSFDEAQLLAENVEEFRTVKFYADKLIYTPNQQSPVLLYENYNAGTTGTGELYVNGGETVYLSDDVIFASVNEYVGLFVKDDNSLWASGRIQGSIATELEPPEGGKYPASIDISNLADVVSAGRTNFFLEETGELSIAGLSADFLGEDQPLSLERAGIAQDVEEVAILGNGVGYRKSDGSVWLHGIASGTLALQDPTVPVKVAESAISMSGSANAIYWVSQDGKLFAMGEDSQGQLGETSGGGLSNPLSISSYFSDGEEFERVYQVDNEVKVVNALGSTVFYQKNDGALWSFGSNRRGLLGTDSSEQESPTPYMVAPFVDGLVRIQSGSNYFYLRDGELYAWGTNDRGELKTGAEGDLASPVQVADGISNMRGSYLNAIGELRRSVANKTTVSSQVTQFYSGTFGSPLFFETRSPVVLPSNGIEVDYQAKTDLLYSFRSYAPWVAFSSVPWIIIGEESHERVDAELTIAVLQNPTAQSRRGTVSIGGQILEVTQAASPAVLDWGEDQSVTLGAGASMGLEVLNDINASYRWFKDGVELSGDGESKLTVGSAESADAGEYGLVVSEGAGSIRQTELYSGRDYVLQLRSDGSLWGTGRFGDRENRARYALLAEGVRFVSAGSSAALYITEDDVLWGIGSFSPAAAGGAEIDEEQQAYRIADEVQFAEAGVDRTFYVKTDGTAWAMGQNKSGELGVGSEDDEVSTPTQLALSLKAISADALNATLFLTNSGELWGAGESTSGILGDSVEADQLSPVFIASGVKSVEALWREMAYFVDSSSVLYRLDSDSIVNTEIGNVKDISAGESHLLILKDDDSLWGMGESSVGQLGLKSIGTVDSPIFIAEDVDRFTAGGYFSVFVNRDAAIWVSGDNRGGQHGDAVPPYYYEPVETPVGFEQASFGSGHGLYIDGDGVLWSSGRNQTGQLGMGSEQAATTPSPIADNVISVAAALDQSFFIDSDARLRAMGLNSRGRLGDGTTVNRTSPVVIAEDAAELYPSDSNLYFVKTDGTLWGSGRSSQGQLGTGEDTFEQSPVQIAESVVSVASGLAHLLYVKDDGTLWGLGDGRYGQLTAEAEERQQTPLFIADGVSQVAASRWNSAYIKTDGSLWTFGRNQYGELGQGTEDMVPVPVRIAENVEQVAMTYWHTFFVTSDGVLFGAGRNSFGELGNYDSEIHSTPVLVDNRVATISAGNSSISYLTNSGELKLLVPDSEGEVNKYSVVADDIVAHKTEGPSGFARRLDGRSLVFGSDNYGQLGLGRSAERDTFEKVGWNYSATYNLTVNEIPPYLYLGSSEVTHVGLAIEGTLEILTNQTWSAASDSDWISIIGDAAGSGNHTLRYELEANLSGEARVGLVSVGAETLTITQNASPGGFYSSQLIPLSNIRLSTVENRVDLWLSADGSTGRVFVVCGEGDRNNAVVYSASLDGEKRIAVKLPNGSRTYLTLSNEGNITGNLPCIGDFVLGREPSGEAAAFAGVFEVGTGGSSSATILVKPSGEVLVVASDESGDVFVDEANVSESGEISTAVPGSKTLVMTIVENEKSFSGQVQEEGASEVVNFSGIDLEAGENDAFSEWLDIYVGVERPEPVVRWTRLGDIDRDGHTNQFEYIGRFNPVDFDSRLHTSVMPGEVTKLEVGPIKDGVSYSLESSVDFIEWNAVSILEASTSDSGLLLLTVTTPTQPVFYRIVLSRDTSLGMNEFTLIPAGSYSMGSPAEEPGRDASRETLHDVTLTHSFYMSATETTAETWTSVRSWAATNGYDDLSNGKAGSFEGASMSHPITEVSWWDAVKWCNARSEMNGFEPVYYTSDTFEPEAVLRSGTGSIFAKWNADGYRLPTEAEWEYACRAGTTTAFYSGAIANTGVDPVDPNLDAVGWFGGNSGDRTSEVAKKQPNEWGLYDMHGNVLEWCWDRSGNPSSDPVIDPVGPDDGGVRIERGGSWVDDAVDCRAAVRYGEIPDNGYDDLGFRVVRTVVIETPDVPNL</sequence>
<dbReference type="Pfam" id="PF01833">
    <property type="entry name" value="TIG"/>
    <property type="match status" value="1"/>
</dbReference>
<proteinExistence type="predicted"/>
<dbReference type="InterPro" id="IPR059177">
    <property type="entry name" value="GH29D-like_dom"/>
</dbReference>
<dbReference type="InterPro" id="IPR044060">
    <property type="entry name" value="Bacterial_rp_domain"/>
</dbReference>
<evidence type="ECO:0000259" key="5">
    <source>
        <dbReference type="Pfam" id="PF18998"/>
    </source>
</evidence>
<evidence type="ECO:0000313" key="7">
    <source>
        <dbReference type="Proteomes" id="UP000622317"/>
    </source>
</evidence>
<evidence type="ECO:0000259" key="3">
    <source>
        <dbReference type="Pfam" id="PF13004"/>
    </source>
</evidence>
<dbReference type="SUPFAM" id="SSF81296">
    <property type="entry name" value="E set domains"/>
    <property type="match status" value="1"/>
</dbReference>
<keyword evidence="7" id="KW-1185">Reference proteome</keyword>
<dbReference type="SUPFAM" id="SSF50985">
    <property type="entry name" value="RCC1/BLIP-II"/>
    <property type="match status" value="4"/>
</dbReference>
<feature type="domain" description="Bacterial repeat" evidence="5">
    <location>
        <begin position="633"/>
        <end position="701"/>
    </location>
</feature>
<accession>A0A927F9S7</accession>
<dbReference type="InterPro" id="IPR014756">
    <property type="entry name" value="Ig_E-set"/>
</dbReference>
<dbReference type="EMBL" id="JACYFG010000013">
    <property type="protein sequence ID" value="MBD5779795.1"/>
    <property type="molecule type" value="Genomic_DNA"/>
</dbReference>
<feature type="domain" description="GH29D-like beta-sandwich" evidence="4">
    <location>
        <begin position="826"/>
        <end position="873"/>
    </location>
</feature>
<dbReference type="InterPro" id="IPR042095">
    <property type="entry name" value="SUMF_sf"/>
</dbReference>
<feature type="domain" description="Sulfatase-modifying factor enzyme-like" evidence="2">
    <location>
        <begin position="3006"/>
        <end position="3275"/>
    </location>
</feature>
<reference evidence="6" key="1">
    <citation type="submission" date="2020-09" db="EMBL/GenBank/DDBJ databases">
        <title>Pelagicoccus enzymogenes sp. nov. with an EPS production, isolated from marine sediment.</title>
        <authorList>
            <person name="Feng X."/>
        </authorList>
    </citation>
    <scope>NUCLEOTIDE SEQUENCE</scope>
    <source>
        <strain evidence="6">NFK12</strain>
    </source>
</reference>
<dbReference type="Pfam" id="PF18998">
    <property type="entry name" value="Flg_new_2"/>
    <property type="match status" value="1"/>
</dbReference>
<feature type="domain" description="BACON" evidence="3">
    <location>
        <begin position="918"/>
        <end position="962"/>
    </location>
</feature>
<dbReference type="CDD" id="cd14948">
    <property type="entry name" value="BACON"/>
    <property type="match status" value="2"/>
</dbReference>
<dbReference type="Pfam" id="PF00415">
    <property type="entry name" value="RCC1"/>
    <property type="match status" value="2"/>
</dbReference>
<organism evidence="6 7">
    <name type="scientific">Pelagicoccus enzymogenes</name>
    <dbReference type="NCBI Taxonomy" id="2773457"/>
    <lineage>
        <taxon>Bacteria</taxon>
        <taxon>Pseudomonadati</taxon>
        <taxon>Verrucomicrobiota</taxon>
        <taxon>Opitutia</taxon>
        <taxon>Puniceicoccales</taxon>
        <taxon>Pelagicoccaceae</taxon>
        <taxon>Pelagicoccus</taxon>
    </lineage>
</organism>
<dbReference type="InterPro" id="IPR036179">
    <property type="entry name" value="Ig-like_dom_sf"/>
</dbReference>
<evidence type="ECO:0000259" key="2">
    <source>
        <dbReference type="Pfam" id="PF03781"/>
    </source>
</evidence>
<evidence type="ECO:0000313" key="6">
    <source>
        <dbReference type="EMBL" id="MBD5779795.1"/>
    </source>
</evidence>
<dbReference type="Pfam" id="PF03781">
    <property type="entry name" value="FGE-sulfatase"/>
    <property type="match status" value="1"/>
</dbReference>
<dbReference type="InterPro" id="IPR024361">
    <property type="entry name" value="BACON"/>
</dbReference>